<comment type="caution">
    <text evidence="7">The sequence shown here is derived from an EMBL/GenBank/DDBJ whole genome shotgun (WGS) entry which is preliminary data.</text>
</comment>
<gene>
    <name evidence="7" type="ORF">BN874_360025</name>
</gene>
<name>A0A7U7GD88_9GAMM</name>
<dbReference type="PANTHER" id="PTHR43483:SF3">
    <property type="entry name" value="MEMBRANE TRANSPORTER PROTEIN HI_0806-RELATED"/>
    <property type="match status" value="1"/>
</dbReference>
<evidence type="ECO:0000256" key="2">
    <source>
        <dbReference type="ARBA" id="ARBA00009142"/>
    </source>
</evidence>
<accession>A0A7U7GD88</accession>
<keyword evidence="8" id="KW-1185">Reference proteome</keyword>
<sequence length="269" mass="28093">MQKFVAFIWGGVIGVLGGLIGLGGAEFRLPVLVSVFKFPTLDAIILNLMMSLVTVIFALAFRVGLAGLEPIAAQMHIVLNILAGSLAGSWIGVHFATRIDEWTLTRAVAILLIGLSGVLIGHEIVSQQFSLVIPAWLQIPLGVAAGVVIGVFSGMLGVAGGELIIPTLILLFALDIKLAGSLSLAISIPTIIIGLTRYILKGRARIIAAQSTFVIAMALGSIVGAWIGSLLLGFAPSSMLHVLLGIILLASAIKLLGHHRPTLPKALLN</sequence>
<evidence type="ECO:0000256" key="1">
    <source>
        <dbReference type="ARBA" id="ARBA00004141"/>
    </source>
</evidence>
<proteinExistence type="inferred from homology"/>
<evidence type="ECO:0000313" key="8">
    <source>
        <dbReference type="Proteomes" id="UP000019184"/>
    </source>
</evidence>
<dbReference type="GO" id="GO:0005886">
    <property type="term" value="C:plasma membrane"/>
    <property type="evidence" value="ECO:0007669"/>
    <property type="project" value="UniProtKB-SubCell"/>
</dbReference>
<feature type="transmembrane region" description="Helical" evidence="6">
    <location>
        <begin position="7"/>
        <end position="24"/>
    </location>
</feature>
<keyword evidence="4 6" id="KW-1133">Transmembrane helix</keyword>
<feature type="transmembrane region" description="Helical" evidence="6">
    <location>
        <begin position="102"/>
        <end position="120"/>
    </location>
</feature>
<comment type="similarity">
    <text evidence="2 6">Belongs to the 4-toluene sulfonate uptake permease (TSUP) (TC 2.A.102) family.</text>
</comment>
<feature type="transmembrane region" description="Helical" evidence="6">
    <location>
        <begin position="238"/>
        <end position="257"/>
    </location>
</feature>
<keyword evidence="6" id="KW-1003">Cell membrane</keyword>
<dbReference type="OrthoDB" id="5366030at2"/>
<dbReference type="InterPro" id="IPR002781">
    <property type="entry name" value="TM_pro_TauE-like"/>
</dbReference>
<evidence type="ECO:0000256" key="4">
    <source>
        <dbReference type="ARBA" id="ARBA00022989"/>
    </source>
</evidence>
<reference evidence="7 8" key="1">
    <citation type="journal article" date="2014" name="ISME J.">
        <title>Candidatus Competibacter-lineage genomes retrieved from metagenomes reveal functional metabolic diversity.</title>
        <authorList>
            <person name="McIlroy S.J."/>
            <person name="Albertsen M."/>
            <person name="Andresen E.K."/>
            <person name="Saunders A.M."/>
            <person name="Kristiansen R."/>
            <person name="Stokholm-Bjerregaard M."/>
            <person name="Nielsen K.L."/>
            <person name="Nielsen P.H."/>
        </authorList>
    </citation>
    <scope>NUCLEOTIDE SEQUENCE [LARGE SCALE GENOMIC DNA]</scope>
    <source>
        <strain evidence="7 8">Run_B_J11</strain>
    </source>
</reference>
<dbReference type="EMBL" id="CBTK010000250">
    <property type="protein sequence ID" value="CDH46142.1"/>
    <property type="molecule type" value="Genomic_DNA"/>
</dbReference>
<evidence type="ECO:0000313" key="7">
    <source>
        <dbReference type="EMBL" id="CDH46142.1"/>
    </source>
</evidence>
<keyword evidence="3 6" id="KW-0812">Transmembrane</keyword>
<protein>
    <recommendedName>
        <fullName evidence="6">Probable membrane transporter protein</fullName>
    </recommendedName>
</protein>
<feature type="transmembrane region" description="Helical" evidence="6">
    <location>
        <begin position="44"/>
        <end position="65"/>
    </location>
</feature>
<comment type="subcellular location">
    <subcellularLocation>
        <location evidence="6">Cell membrane</location>
        <topology evidence="6">Multi-pass membrane protein</topology>
    </subcellularLocation>
    <subcellularLocation>
        <location evidence="1">Membrane</location>
        <topology evidence="1">Multi-pass membrane protein</topology>
    </subcellularLocation>
</comment>
<keyword evidence="5 6" id="KW-0472">Membrane</keyword>
<dbReference type="PANTHER" id="PTHR43483">
    <property type="entry name" value="MEMBRANE TRANSPORTER PROTEIN HI_0806-RELATED"/>
    <property type="match status" value="1"/>
</dbReference>
<dbReference type="Pfam" id="PF01925">
    <property type="entry name" value="TauE"/>
    <property type="match status" value="1"/>
</dbReference>
<dbReference type="Proteomes" id="UP000019184">
    <property type="component" value="Unassembled WGS sequence"/>
</dbReference>
<dbReference type="AlphaFoldDB" id="A0A7U7GD88"/>
<evidence type="ECO:0000256" key="3">
    <source>
        <dbReference type="ARBA" id="ARBA00022692"/>
    </source>
</evidence>
<feature type="transmembrane region" description="Helical" evidence="6">
    <location>
        <begin position="212"/>
        <end position="232"/>
    </location>
</feature>
<organism evidence="7 8">
    <name type="scientific">Candidatus Contendobacter odensis Run_B_J11</name>
    <dbReference type="NCBI Taxonomy" id="1400861"/>
    <lineage>
        <taxon>Bacteria</taxon>
        <taxon>Pseudomonadati</taxon>
        <taxon>Pseudomonadota</taxon>
        <taxon>Gammaproteobacteria</taxon>
        <taxon>Candidatus Competibacteraceae</taxon>
        <taxon>Candidatus Contendibacter</taxon>
    </lineage>
</organism>
<feature type="transmembrane region" description="Helical" evidence="6">
    <location>
        <begin position="180"/>
        <end position="200"/>
    </location>
</feature>
<feature type="transmembrane region" description="Helical" evidence="6">
    <location>
        <begin position="77"/>
        <end position="96"/>
    </location>
</feature>
<evidence type="ECO:0000256" key="5">
    <source>
        <dbReference type="ARBA" id="ARBA00023136"/>
    </source>
</evidence>
<evidence type="ECO:0000256" key="6">
    <source>
        <dbReference type="RuleBase" id="RU363041"/>
    </source>
</evidence>
<feature type="transmembrane region" description="Helical" evidence="6">
    <location>
        <begin position="141"/>
        <end position="174"/>
    </location>
</feature>
<dbReference type="RefSeq" id="WP_034434618.1">
    <property type="nucleotide sequence ID" value="NZ_CBTK010000250.1"/>
</dbReference>